<dbReference type="AlphaFoldDB" id="A0A7W7RHY2"/>
<protein>
    <submittedName>
        <fullName evidence="4">GNAT superfamily N-acetyltransferase</fullName>
    </submittedName>
</protein>
<dbReference type="PANTHER" id="PTHR43877:SF2">
    <property type="entry name" value="AMINOALKYLPHOSPHONATE N-ACETYLTRANSFERASE-RELATED"/>
    <property type="match status" value="1"/>
</dbReference>
<gene>
    <name evidence="4" type="ORF">F4561_002733</name>
</gene>
<feature type="domain" description="N-acetyltransferase" evidence="3">
    <location>
        <begin position="1"/>
        <end position="152"/>
    </location>
</feature>
<comment type="caution">
    <text evidence="4">The sequence shown here is derived from an EMBL/GenBank/DDBJ whole genome shotgun (WGS) entry which is preliminary data.</text>
</comment>
<evidence type="ECO:0000256" key="1">
    <source>
        <dbReference type="ARBA" id="ARBA00022679"/>
    </source>
</evidence>
<keyword evidence="2" id="KW-0012">Acyltransferase</keyword>
<evidence type="ECO:0000259" key="3">
    <source>
        <dbReference type="PROSITE" id="PS51186"/>
    </source>
</evidence>
<evidence type="ECO:0000313" key="4">
    <source>
        <dbReference type="EMBL" id="MBB4931913.1"/>
    </source>
</evidence>
<dbReference type="CDD" id="cd04301">
    <property type="entry name" value="NAT_SF"/>
    <property type="match status" value="1"/>
</dbReference>
<keyword evidence="1 4" id="KW-0808">Transferase</keyword>
<dbReference type="GO" id="GO:0016747">
    <property type="term" value="F:acyltransferase activity, transferring groups other than amino-acyl groups"/>
    <property type="evidence" value="ECO:0007669"/>
    <property type="project" value="InterPro"/>
</dbReference>
<name>A0A7W7RHY2_9ACTN</name>
<keyword evidence="5" id="KW-1185">Reference proteome</keyword>
<evidence type="ECO:0000313" key="5">
    <source>
        <dbReference type="Proteomes" id="UP000523007"/>
    </source>
</evidence>
<dbReference type="PROSITE" id="PS51186">
    <property type="entry name" value="GNAT"/>
    <property type="match status" value="1"/>
</dbReference>
<sequence>MRITVEETSWKDGTATRLRAEQEREVVLRYGADLEAGAKPSASDVAVFLLATDMDSGDVVGCGGLRRLDPYTYEIKRMYVVPHWRGRRIGRVLLRQLEEAARERGATRVRLETGTEQPESRTLYERCGYRRIERFGPYVDCEASICYERLLPGGEEAETTGPAL</sequence>
<dbReference type="EMBL" id="JACHJT010000001">
    <property type="protein sequence ID" value="MBB4931913.1"/>
    <property type="molecule type" value="Genomic_DNA"/>
</dbReference>
<dbReference type="InterPro" id="IPR050832">
    <property type="entry name" value="Bact_Acetyltransf"/>
</dbReference>
<proteinExistence type="predicted"/>
<organism evidence="4 5">
    <name type="scientific">Lipingzhangella halophila</name>
    <dbReference type="NCBI Taxonomy" id="1783352"/>
    <lineage>
        <taxon>Bacteria</taxon>
        <taxon>Bacillati</taxon>
        <taxon>Actinomycetota</taxon>
        <taxon>Actinomycetes</taxon>
        <taxon>Streptosporangiales</taxon>
        <taxon>Nocardiopsidaceae</taxon>
        <taxon>Lipingzhangella</taxon>
    </lineage>
</organism>
<dbReference type="Proteomes" id="UP000523007">
    <property type="component" value="Unassembled WGS sequence"/>
</dbReference>
<evidence type="ECO:0000256" key="2">
    <source>
        <dbReference type="ARBA" id="ARBA00023315"/>
    </source>
</evidence>
<dbReference type="RefSeq" id="WP_312885235.1">
    <property type="nucleotide sequence ID" value="NZ_JACHJT010000001.1"/>
</dbReference>
<dbReference type="Gene3D" id="3.40.630.30">
    <property type="match status" value="1"/>
</dbReference>
<dbReference type="InterPro" id="IPR016181">
    <property type="entry name" value="Acyl_CoA_acyltransferase"/>
</dbReference>
<dbReference type="Pfam" id="PF00583">
    <property type="entry name" value="Acetyltransf_1"/>
    <property type="match status" value="1"/>
</dbReference>
<dbReference type="InterPro" id="IPR000182">
    <property type="entry name" value="GNAT_dom"/>
</dbReference>
<dbReference type="PANTHER" id="PTHR43877">
    <property type="entry name" value="AMINOALKYLPHOSPHONATE N-ACETYLTRANSFERASE-RELATED-RELATED"/>
    <property type="match status" value="1"/>
</dbReference>
<reference evidence="4 5" key="1">
    <citation type="submission" date="2020-08" db="EMBL/GenBank/DDBJ databases">
        <title>Sequencing the genomes of 1000 actinobacteria strains.</title>
        <authorList>
            <person name="Klenk H.-P."/>
        </authorList>
    </citation>
    <scope>NUCLEOTIDE SEQUENCE [LARGE SCALE GENOMIC DNA]</scope>
    <source>
        <strain evidence="4 5">DSM 102030</strain>
    </source>
</reference>
<accession>A0A7W7RHY2</accession>
<dbReference type="SUPFAM" id="SSF55729">
    <property type="entry name" value="Acyl-CoA N-acyltransferases (Nat)"/>
    <property type="match status" value="1"/>
</dbReference>